<dbReference type="AlphaFoldDB" id="A0A7G9S560"/>
<organism evidence="2 3">
    <name type="scientific">Leucobacter denitrificans</name>
    <dbReference type="NCBI Taxonomy" id="683042"/>
    <lineage>
        <taxon>Bacteria</taxon>
        <taxon>Bacillati</taxon>
        <taxon>Actinomycetota</taxon>
        <taxon>Actinomycetes</taxon>
        <taxon>Micrococcales</taxon>
        <taxon>Microbacteriaceae</taxon>
        <taxon>Leucobacter</taxon>
    </lineage>
</organism>
<evidence type="ECO:0000313" key="3">
    <source>
        <dbReference type="Proteomes" id="UP000515934"/>
    </source>
</evidence>
<sequence>MPKGITLGALKIVLGDTGLPSMAELIEEIARARRTGRPVAVHCVTREALVLVLVALSQTGAIPGDRIEHAAIVPLELIPSMRDLGLAVVTQPGFLGHRGDQYLTDVEAADIPHLYRHRTLLDAGVPTVASSDAPYGPVNPWQVMHDALNRRGPDGKVIGVDERVTAAQALAGYLCPPSNLTAVHEVASTLLGSDHRRELVRPTMEADLILTESPALEAIELGQKNPVVMTMIEGRVVSHA</sequence>
<dbReference type="KEGG" id="ldn:H9L06_00930"/>
<reference evidence="2 3" key="1">
    <citation type="submission" date="2020-08" db="EMBL/GenBank/DDBJ databases">
        <title>Genome sequence of Leucobacter denitrificans KACC 14055T.</title>
        <authorList>
            <person name="Hyun D.-W."/>
            <person name="Bae J.-W."/>
        </authorList>
    </citation>
    <scope>NUCLEOTIDE SEQUENCE [LARGE SCALE GENOMIC DNA]</scope>
    <source>
        <strain evidence="2 3">KACC 14055</strain>
    </source>
</reference>
<dbReference type="InterPro" id="IPR013108">
    <property type="entry name" value="Amidohydro_3"/>
</dbReference>
<dbReference type="Proteomes" id="UP000515934">
    <property type="component" value="Chromosome"/>
</dbReference>
<dbReference type="PANTHER" id="PTHR22642:SF2">
    <property type="entry name" value="PROTEIN LONG AFTER FAR-RED 3"/>
    <property type="match status" value="1"/>
</dbReference>
<dbReference type="SUPFAM" id="SSF51556">
    <property type="entry name" value="Metallo-dependent hydrolases"/>
    <property type="match status" value="1"/>
</dbReference>
<feature type="domain" description="Amidohydrolase 3" evidence="1">
    <location>
        <begin position="25"/>
        <end position="237"/>
    </location>
</feature>
<dbReference type="RefSeq" id="WP_187555453.1">
    <property type="nucleotide sequence ID" value="NZ_CP060716.1"/>
</dbReference>
<dbReference type="PANTHER" id="PTHR22642">
    <property type="entry name" value="IMIDAZOLONEPROPIONASE"/>
    <property type="match status" value="1"/>
</dbReference>
<dbReference type="InterPro" id="IPR032466">
    <property type="entry name" value="Metal_Hydrolase"/>
</dbReference>
<dbReference type="GO" id="GO:0016787">
    <property type="term" value="F:hydrolase activity"/>
    <property type="evidence" value="ECO:0007669"/>
    <property type="project" value="UniProtKB-KW"/>
</dbReference>
<proteinExistence type="predicted"/>
<keyword evidence="2" id="KW-0378">Hydrolase</keyword>
<evidence type="ECO:0000313" key="2">
    <source>
        <dbReference type="EMBL" id="QNN62985.1"/>
    </source>
</evidence>
<gene>
    <name evidence="2" type="ORF">H9L06_00930</name>
</gene>
<name>A0A7G9S560_9MICO</name>
<dbReference type="EMBL" id="CP060716">
    <property type="protein sequence ID" value="QNN62985.1"/>
    <property type="molecule type" value="Genomic_DNA"/>
</dbReference>
<protein>
    <submittedName>
        <fullName evidence="2">Amidohydrolase family protein</fullName>
    </submittedName>
</protein>
<dbReference type="Pfam" id="PF07969">
    <property type="entry name" value="Amidohydro_3"/>
    <property type="match status" value="1"/>
</dbReference>
<evidence type="ECO:0000259" key="1">
    <source>
        <dbReference type="Pfam" id="PF07969"/>
    </source>
</evidence>
<keyword evidence="3" id="KW-1185">Reference proteome</keyword>
<accession>A0A7G9S560</accession>
<dbReference type="Gene3D" id="3.20.20.140">
    <property type="entry name" value="Metal-dependent hydrolases"/>
    <property type="match status" value="1"/>
</dbReference>